<keyword evidence="1" id="KW-0472">Membrane</keyword>
<dbReference type="PANTHER" id="PTHR34219">
    <property type="entry name" value="IRON-REGULATED INNER MEMBRANE PROTEIN-RELATED"/>
    <property type="match status" value="1"/>
</dbReference>
<feature type="transmembrane region" description="Helical" evidence="1">
    <location>
        <begin position="21"/>
        <end position="43"/>
    </location>
</feature>
<dbReference type="Proteomes" id="UP000289775">
    <property type="component" value="Unassembled WGS sequence"/>
</dbReference>
<feature type="transmembrane region" description="Helical" evidence="1">
    <location>
        <begin position="164"/>
        <end position="184"/>
    </location>
</feature>
<proteinExistence type="predicted"/>
<evidence type="ECO:0000313" key="2">
    <source>
        <dbReference type="EMBL" id="RYJ41398.1"/>
    </source>
</evidence>
<dbReference type="AlphaFoldDB" id="A0A444W6U6"/>
<sequence>MSKKKGKKKKGFKHWICKMHLWLGLTSGLMVLFLAVTGCIYVFSQEIIEWQRSDEIYVPEVKENRLPVSALWEQTQKAIGDTIQINDVHVYKNPEKSLEFHCFKANPESESIWYFNTVEYYYKVYTDPYTGKVLGIYNEKMDFFNIVKMLHWSLLLKTEIGQPIVGWGTFIFVIMLITGIILWWPKNKAARKQRFKFQWKDSTQWRRKNYDLHNILGFYISVIVLIIAFTGMVWAFTWFQKTVYVIGSQSITLPEVVKKESVTSNNDKDIAFDKACAYTEKEYSDADAYSIGKPVEDKGVIDVYVQQYPGKYYVYHQLMFDQYTGELLHKRNHSEKNFGEKLITANYDIHVGAILGIPGKIIAFIASFIAGMLPVTGFLIWWGRRNKKGGKTKPTVSKQQTI</sequence>
<organism evidence="2 3">
    <name type="scientific">Flavobacterium beibuense</name>
    <dbReference type="NCBI Taxonomy" id="657326"/>
    <lineage>
        <taxon>Bacteria</taxon>
        <taxon>Pseudomonadati</taxon>
        <taxon>Bacteroidota</taxon>
        <taxon>Flavobacteriia</taxon>
        <taxon>Flavobacteriales</taxon>
        <taxon>Flavobacteriaceae</taxon>
        <taxon>Flavobacterium</taxon>
    </lineage>
</organism>
<dbReference type="Pfam" id="PF03929">
    <property type="entry name" value="PepSY_TM"/>
    <property type="match status" value="1"/>
</dbReference>
<keyword evidence="1" id="KW-1133">Transmembrane helix</keyword>
<dbReference type="InterPro" id="IPR005625">
    <property type="entry name" value="PepSY-ass_TM"/>
</dbReference>
<accession>A0A444W6U6</accession>
<dbReference type="PANTHER" id="PTHR34219:SF3">
    <property type="entry name" value="BLL7967 PROTEIN"/>
    <property type="match status" value="1"/>
</dbReference>
<evidence type="ECO:0000313" key="3">
    <source>
        <dbReference type="Proteomes" id="UP000289775"/>
    </source>
</evidence>
<name>A0A444W6U6_9FLAO</name>
<keyword evidence="1 2" id="KW-0812">Transmembrane</keyword>
<feature type="transmembrane region" description="Helical" evidence="1">
    <location>
        <begin position="361"/>
        <end position="383"/>
    </location>
</feature>
<evidence type="ECO:0000256" key="1">
    <source>
        <dbReference type="SAM" id="Phobius"/>
    </source>
</evidence>
<dbReference type="EMBL" id="JUIW01000011">
    <property type="protein sequence ID" value="RYJ41398.1"/>
    <property type="molecule type" value="Genomic_DNA"/>
</dbReference>
<protein>
    <submittedName>
        <fullName evidence="2">Transmembrane protein</fullName>
    </submittedName>
</protein>
<reference evidence="2 3" key="1">
    <citation type="submission" date="2014-12" db="EMBL/GenBank/DDBJ databases">
        <title>Genome sequence of Flavobacterium beibuense RSKm HC5.</title>
        <authorList>
            <person name="Kim J.F."/>
            <person name="Song J.Y."/>
            <person name="Kwak M.-J."/>
            <person name="Lee S.-W."/>
        </authorList>
    </citation>
    <scope>NUCLEOTIDE SEQUENCE [LARGE SCALE GENOMIC DNA]</scope>
    <source>
        <strain evidence="2 3">RSKm HC5</strain>
    </source>
</reference>
<gene>
    <name evidence="2" type="ORF">NU09_3141</name>
</gene>
<feature type="transmembrane region" description="Helical" evidence="1">
    <location>
        <begin position="216"/>
        <end position="239"/>
    </location>
</feature>
<keyword evidence="3" id="KW-1185">Reference proteome</keyword>
<dbReference type="OrthoDB" id="111691at2"/>
<comment type="caution">
    <text evidence="2">The sequence shown here is derived from an EMBL/GenBank/DDBJ whole genome shotgun (WGS) entry which is preliminary data.</text>
</comment>